<dbReference type="PRINTS" id="PR01438">
    <property type="entry name" value="UNVRSLSTRESS"/>
</dbReference>
<evidence type="ECO:0000256" key="1">
    <source>
        <dbReference type="ARBA" id="ARBA00008791"/>
    </source>
</evidence>
<sequence>MADSPYPYHRAIQDFQQARRKAGLELSLARLRGKSADLIPYQEIRARLGATESGGAQLRDIPLEAIVGSVNRYTDFTRSFLPRTPSDQHRWAQVRVGIEAMTGLPPIEVYQIDQVYFVRDGHHRISAVREAGGTHIQAYVTAVNAPVSFSPSDSPDEVILRAERAAFLKETHADELLPEADLTLSAPGGYPRLAEHIAVHRYYMGVEAHRPITEEEGLIHWYHSYYLPVVRAIRIHRLLNEFPGRSETDLYLWLTEHQSELSDQLGWEISPATAARDLAQRFSRRPRRWWQRVRSALYDWILPDPLESGPPAGQWRKALLSAAPQPDRLLGHILVAVTGQPDGWQAVEYALRVAQAENAALSGLHLRSPGSDPQAVEERFLETCAQAGVPARLAVEDGPVARTICNRAQWADLVVLKLSHAPPLRLVPRLKSGMRTIIRRCPCPLLLVSEKPFDLSRVLLAYDASPKAQEALYIAAYLAARFGSELTVLCASPRLETAQIHAEKARVYLSERGIQAAYLPRRGFSAPSLLSAAAEKDPGLILMGGYGGAVLRELFFGSTVDRILPLVKQAVMICH</sequence>
<comment type="similarity">
    <text evidence="1">Belongs to the universal stress protein A family.</text>
</comment>
<dbReference type="Proteomes" id="UP000050501">
    <property type="component" value="Unassembled WGS sequence"/>
</dbReference>
<name>A0A0P6Y1F4_9CHLR</name>
<dbReference type="PANTHER" id="PTHR46268:SF15">
    <property type="entry name" value="UNIVERSAL STRESS PROTEIN HP_0031"/>
    <property type="match status" value="1"/>
</dbReference>
<dbReference type="Gene3D" id="3.40.50.12370">
    <property type="match status" value="1"/>
</dbReference>
<dbReference type="InterPro" id="IPR006016">
    <property type="entry name" value="UspA"/>
</dbReference>
<dbReference type="InterPro" id="IPR036086">
    <property type="entry name" value="ParB/Sulfiredoxin_sf"/>
</dbReference>
<evidence type="ECO:0000313" key="4">
    <source>
        <dbReference type="Proteomes" id="UP000050501"/>
    </source>
</evidence>
<protein>
    <recommendedName>
        <fullName evidence="2">UspA domain-containing protein</fullName>
    </recommendedName>
</protein>
<dbReference type="OrthoDB" id="1100724at2"/>
<proteinExistence type="inferred from homology"/>
<dbReference type="SUPFAM" id="SSF52402">
    <property type="entry name" value="Adenine nucleotide alpha hydrolases-like"/>
    <property type="match status" value="2"/>
</dbReference>
<dbReference type="SUPFAM" id="SSF110849">
    <property type="entry name" value="ParB/Sulfiredoxin"/>
    <property type="match status" value="1"/>
</dbReference>
<dbReference type="RefSeq" id="WP_062417560.1">
    <property type="nucleotide sequence ID" value="NZ_DF967974.1"/>
</dbReference>
<dbReference type="Pfam" id="PF00582">
    <property type="entry name" value="Usp"/>
    <property type="match status" value="1"/>
</dbReference>
<feature type="domain" description="UspA" evidence="2">
    <location>
        <begin position="457"/>
        <end position="509"/>
    </location>
</feature>
<evidence type="ECO:0000259" key="2">
    <source>
        <dbReference type="Pfam" id="PF00582"/>
    </source>
</evidence>
<dbReference type="AlphaFoldDB" id="A0A0P6Y1F4"/>
<organism evidence="3 4">
    <name type="scientific">Levilinea saccharolytica</name>
    <dbReference type="NCBI Taxonomy" id="229921"/>
    <lineage>
        <taxon>Bacteria</taxon>
        <taxon>Bacillati</taxon>
        <taxon>Chloroflexota</taxon>
        <taxon>Anaerolineae</taxon>
        <taxon>Anaerolineales</taxon>
        <taxon>Anaerolineaceae</taxon>
        <taxon>Levilinea</taxon>
    </lineage>
</organism>
<gene>
    <name evidence="3" type="ORF">ADN01_05935</name>
</gene>
<accession>A0A0P6Y1F4</accession>
<reference evidence="3 4" key="1">
    <citation type="submission" date="2015-07" db="EMBL/GenBank/DDBJ databases">
        <title>Genome sequence of Levilinea saccharolytica DSM 16555.</title>
        <authorList>
            <person name="Hemp J."/>
            <person name="Ward L.M."/>
            <person name="Pace L.A."/>
            <person name="Fischer W.W."/>
        </authorList>
    </citation>
    <scope>NUCLEOTIDE SEQUENCE [LARGE SCALE GENOMIC DNA]</scope>
    <source>
        <strain evidence="3 4">KIBI-1</strain>
    </source>
</reference>
<dbReference type="CDD" id="cd00293">
    <property type="entry name" value="USP-like"/>
    <property type="match status" value="2"/>
</dbReference>
<comment type="caution">
    <text evidence="3">The sequence shown here is derived from an EMBL/GenBank/DDBJ whole genome shotgun (WGS) entry which is preliminary data.</text>
</comment>
<evidence type="ECO:0000313" key="3">
    <source>
        <dbReference type="EMBL" id="KPL85694.1"/>
    </source>
</evidence>
<dbReference type="EMBL" id="LGCM01000025">
    <property type="protein sequence ID" value="KPL85694.1"/>
    <property type="molecule type" value="Genomic_DNA"/>
</dbReference>
<dbReference type="InterPro" id="IPR006015">
    <property type="entry name" value="Universal_stress_UspA"/>
</dbReference>
<keyword evidence="4" id="KW-1185">Reference proteome</keyword>
<dbReference type="STRING" id="229921.ADN01_05935"/>
<dbReference type="PANTHER" id="PTHR46268">
    <property type="entry name" value="STRESS RESPONSE PROTEIN NHAX"/>
    <property type="match status" value="1"/>
</dbReference>